<dbReference type="GO" id="GO:0005886">
    <property type="term" value="C:plasma membrane"/>
    <property type="evidence" value="ECO:0007669"/>
    <property type="project" value="TreeGrafter"/>
</dbReference>
<evidence type="ECO:0000256" key="8">
    <source>
        <dbReference type="ARBA" id="ARBA00023098"/>
    </source>
</evidence>
<dbReference type="GO" id="GO:0004144">
    <property type="term" value="F:diacylglycerol O-acyltransferase activity"/>
    <property type="evidence" value="ECO:0007669"/>
    <property type="project" value="UniProtKB-EC"/>
</dbReference>
<keyword evidence="7 11" id="KW-0319">Glycerol metabolism</keyword>
<evidence type="ECO:0000256" key="3">
    <source>
        <dbReference type="ARBA" id="ARBA00009587"/>
    </source>
</evidence>
<accession>A0A238VCH6</accession>
<dbReference type="SUPFAM" id="SSF52777">
    <property type="entry name" value="CoA-dependent acyltransferases"/>
    <property type="match status" value="1"/>
</dbReference>
<comment type="similarity">
    <text evidence="3 11">Belongs to the long-chain O-acyltransferase family.</text>
</comment>
<keyword evidence="15" id="KW-1185">Reference proteome</keyword>
<dbReference type="Gene3D" id="3.30.559.10">
    <property type="entry name" value="Chloramphenicol acetyltransferase-like domain"/>
    <property type="match status" value="1"/>
</dbReference>
<evidence type="ECO:0000256" key="6">
    <source>
        <dbReference type="ARBA" id="ARBA00022679"/>
    </source>
</evidence>
<comment type="catalytic activity">
    <reaction evidence="10 11">
        <text>an acyl-CoA + a 1,2-diacyl-sn-glycerol = a triacyl-sn-glycerol + CoA</text>
        <dbReference type="Rhea" id="RHEA:10868"/>
        <dbReference type="ChEBI" id="CHEBI:17815"/>
        <dbReference type="ChEBI" id="CHEBI:57287"/>
        <dbReference type="ChEBI" id="CHEBI:58342"/>
        <dbReference type="ChEBI" id="CHEBI:64615"/>
        <dbReference type="EC" id="2.3.1.20"/>
    </reaction>
</comment>
<dbReference type="GO" id="GO:0051701">
    <property type="term" value="P:biological process involved in interaction with host"/>
    <property type="evidence" value="ECO:0007669"/>
    <property type="project" value="TreeGrafter"/>
</dbReference>
<dbReference type="EC" id="2.3.1.20" evidence="4 11"/>
<dbReference type="AlphaFoldDB" id="A0A238VCH6"/>
<evidence type="ECO:0000313" key="14">
    <source>
        <dbReference type="EMBL" id="SNR31864.1"/>
    </source>
</evidence>
<reference evidence="14 15" key="1">
    <citation type="submission" date="2017-06" db="EMBL/GenBank/DDBJ databases">
        <authorList>
            <person name="Kim H.J."/>
            <person name="Triplett B.A."/>
        </authorList>
    </citation>
    <scope>NUCLEOTIDE SEQUENCE [LARGE SCALE GENOMIC DNA]</scope>
    <source>
        <strain evidence="14 15">DSM 45207</strain>
    </source>
</reference>
<dbReference type="RefSeq" id="WP_089299700.1">
    <property type="nucleotide sequence ID" value="NZ_FZNW01000002.1"/>
</dbReference>
<dbReference type="UniPathway" id="UPA00282"/>
<dbReference type="OrthoDB" id="9810950at2"/>
<sequence>MPDRLSAIDASFLYMEDASTPMHVGGLAVFDRPAAGFDFGDVLALVRQRLVYLPRYRQRVVSVPANLARPVWVDDVDFDLSYHVRRSALPEPGSDAQLHELVARLMSRPLDPGRPLWEIYFVEGLADDRIALVTKTHQAVVDGIGTVELGQLILDSVPTDPEPVDELWEPRHEPSRTELVADALGERVQQPGLLMENARSVASDAVNTIGKVAGVVGDLASALRTVIRPAPACPLNVEVSGGRVFAGVRTRLADYREIRKRHGGTINDVVLAAISGALREWMLTRDTALTQDSTVRALVPLAVVDPNTMAYSSAGIVGNEVAPHLVDLPVGESDPVVRLQHISYAMGEHRDSGRWVAARSLLRVGGFAPPTLHSLGARTAGTLSDRIFNLVITNSPGPQVPMYAGRAPMTEMFPIVPLVPNHALAVGVTSYDGGVYIGLNGDRKAVHDIEAFATMLEESVEELRETLR</sequence>
<proteinExistence type="inferred from homology"/>
<comment type="pathway">
    <text evidence="2">Lipid metabolism.</text>
</comment>
<dbReference type="InterPro" id="IPR009721">
    <property type="entry name" value="O-acyltransferase_WSD1_C"/>
</dbReference>
<dbReference type="PANTHER" id="PTHR31650">
    <property type="entry name" value="O-ACYLTRANSFERASE (WSD1-LIKE) FAMILY PROTEIN"/>
    <property type="match status" value="1"/>
</dbReference>
<evidence type="ECO:0000256" key="10">
    <source>
        <dbReference type="ARBA" id="ARBA00048109"/>
    </source>
</evidence>
<evidence type="ECO:0000313" key="15">
    <source>
        <dbReference type="Proteomes" id="UP000198348"/>
    </source>
</evidence>
<keyword evidence="6 11" id="KW-0808">Transferase</keyword>
<dbReference type="Proteomes" id="UP000198348">
    <property type="component" value="Unassembled WGS sequence"/>
</dbReference>
<dbReference type="Pfam" id="PF06974">
    <property type="entry name" value="WS_DGAT_C"/>
    <property type="match status" value="1"/>
</dbReference>
<dbReference type="InterPro" id="IPR004255">
    <property type="entry name" value="O-acyltransferase_WSD1_N"/>
</dbReference>
<evidence type="ECO:0000256" key="4">
    <source>
        <dbReference type="ARBA" id="ARBA00013244"/>
    </source>
</evidence>
<evidence type="ECO:0000256" key="7">
    <source>
        <dbReference type="ARBA" id="ARBA00022798"/>
    </source>
</evidence>
<comment type="pathway">
    <text evidence="1 11">Glycerolipid metabolism; triacylglycerol biosynthesis.</text>
</comment>
<dbReference type="GO" id="GO:0019432">
    <property type="term" value="P:triglyceride biosynthetic process"/>
    <property type="evidence" value="ECO:0007669"/>
    <property type="project" value="UniProtKB-UniPathway"/>
</dbReference>
<name>A0A238VCH6_9PSEU</name>
<dbReference type="InterPro" id="IPR023213">
    <property type="entry name" value="CAT-like_dom_sf"/>
</dbReference>
<keyword evidence="8 11" id="KW-0443">Lipid metabolism</keyword>
<dbReference type="InterPro" id="IPR014292">
    <property type="entry name" value="Acyl_transf_WS/DGAT"/>
</dbReference>
<dbReference type="InterPro" id="IPR045034">
    <property type="entry name" value="O-acyltransferase_WSD1-like"/>
</dbReference>
<dbReference type="EMBL" id="FZNW01000002">
    <property type="protein sequence ID" value="SNR31864.1"/>
    <property type="molecule type" value="Genomic_DNA"/>
</dbReference>
<evidence type="ECO:0000256" key="1">
    <source>
        <dbReference type="ARBA" id="ARBA00004771"/>
    </source>
</evidence>
<evidence type="ECO:0000256" key="2">
    <source>
        <dbReference type="ARBA" id="ARBA00005189"/>
    </source>
</evidence>
<gene>
    <name evidence="14" type="ORF">SAMN06265360_10237</name>
</gene>
<evidence type="ECO:0000256" key="11">
    <source>
        <dbReference type="RuleBase" id="RU361241"/>
    </source>
</evidence>
<evidence type="ECO:0000259" key="13">
    <source>
        <dbReference type="Pfam" id="PF06974"/>
    </source>
</evidence>
<keyword evidence="5 11" id="KW-0444">Lipid biosynthesis</keyword>
<feature type="domain" description="O-acyltransferase WSD1-like N-terminal" evidence="12">
    <location>
        <begin position="5"/>
        <end position="270"/>
    </location>
</feature>
<organism evidence="14 15">
    <name type="scientific">Haloechinothrix alba</name>
    <dbReference type="NCBI Taxonomy" id="664784"/>
    <lineage>
        <taxon>Bacteria</taxon>
        <taxon>Bacillati</taxon>
        <taxon>Actinomycetota</taxon>
        <taxon>Actinomycetes</taxon>
        <taxon>Pseudonocardiales</taxon>
        <taxon>Pseudonocardiaceae</taxon>
        <taxon>Haloechinothrix</taxon>
    </lineage>
</organism>
<evidence type="ECO:0000259" key="12">
    <source>
        <dbReference type="Pfam" id="PF03007"/>
    </source>
</evidence>
<feature type="domain" description="O-acyltransferase WSD1 C-terminal" evidence="13">
    <location>
        <begin position="318"/>
        <end position="463"/>
    </location>
</feature>
<keyword evidence="9 11" id="KW-0012">Acyltransferase</keyword>
<dbReference type="GO" id="GO:0006071">
    <property type="term" value="P:glycerol metabolic process"/>
    <property type="evidence" value="ECO:0007669"/>
    <property type="project" value="UniProtKB-KW"/>
</dbReference>
<dbReference type="NCBIfam" id="TIGR02946">
    <property type="entry name" value="acyl_WS_DGAT"/>
    <property type="match status" value="1"/>
</dbReference>
<dbReference type="Pfam" id="PF03007">
    <property type="entry name" value="WS_DGAT_cat"/>
    <property type="match status" value="1"/>
</dbReference>
<dbReference type="GO" id="GO:0001666">
    <property type="term" value="P:response to hypoxia"/>
    <property type="evidence" value="ECO:0007669"/>
    <property type="project" value="TreeGrafter"/>
</dbReference>
<evidence type="ECO:0000256" key="9">
    <source>
        <dbReference type="ARBA" id="ARBA00023315"/>
    </source>
</evidence>
<evidence type="ECO:0000256" key="5">
    <source>
        <dbReference type="ARBA" id="ARBA00022516"/>
    </source>
</evidence>
<dbReference type="GO" id="GO:0071731">
    <property type="term" value="P:response to nitric oxide"/>
    <property type="evidence" value="ECO:0007669"/>
    <property type="project" value="TreeGrafter"/>
</dbReference>
<dbReference type="PANTHER" id="PTHR31650:SF1">
    <property type="entry name" value="WAX ESTER SYNTHASE_DIACYLGLYCEROL ACYLTRANSFERASE 4-RELATED"/>
    <property type="match status" value="1"/>
</dbReference>
<protein>
    <recommendedName>
        <fullName evidence="4 11">Diacylglycerol O-acyltransferase</fullName>
        <ecNumber evidence="4 11">2.3.1.20</ecNumber>
    </recommendedName>
</protein>